<dbReference type="InterPro" id="IPR011598">
    <property type="entry name" value="bHLH_dom"/>
</dbReference>
<sequence length="243" mass="27427">MSLLDNYAATNLDYSSYLLSNPFDFPTEADLLCFDPLPPSLFDFDLDFDVPVFTPPQFDLPYLPIEATYPYHNYEEYNYFNNNNYYFPKKQKFSYVPSFQGDNYSYNVGVGVGGGGGGGVKGVTAQSKAARERRRKITEKTQELGKLLPGGTKMNTAHMFQAAANYVKFLQAQLGLLNFINTLPTQESEKEANTSNIAILGSKLVQEKLYTKEKCLVPMDYIPILKTHLDPSISNNIDELFMH</sequence>
<keyword evidence="8" id="KW-1185">Reference proteome</keyword>
<keyword evidence="2" id="KW-0805">Transcription regulation</keyword>
<comment type="subcellular location">
    <subcellularLocation>
        <location evidence="1">Nucleus</location>
    </subcellularLocation>
</comment>
<dbReference type="Pfam" id="PF00010">
    <property type="entry name" value="HLH"/>
    <property type="match status" value="1"/>
</dbReference>
<evidence type="ECO:0000256" key="4">
    <source>
        <dbReference type="ARBA" id="ARBA00023163"/>
    </source>
</evidence>
<evidence type="ECO:0000256" key="2">
    <source>
        <dbReference type="ARBA" id="ARBA00023015"/>
    </source>
</evidence>
<keyword evidence="4" id="KW-0804">Transcription</keyword>
<dbReference type="InterPro" id="IPR045843">
    <property type="entry name" value="IND-like"/>
</dbReference>
<dbReference type="GO" id="GO:0005634">
    <property type="term" value="C:nucleus"/>
    <property type="evidence" value="ECO:0007669"/>
    <property type="project" value="UniProtKB-SubCell"/>
</dbReference>
<dbReference type="PROSITE" id="PS50888">
    <property type="entry name" value="BHLH"/>
    <property type="match status" value="1"/>
</dbReference>
<feature type="domain" description="BHLH" evidence="6">
    <location>
        <begin position="121"/>
        <end position="170"/>
    </location>
</feature>
<gene>
    <name evidence="7" type="ORF">RND81_08G132000</name>
</gene>
<evidence type="ECO:0000256" key="5">
    <source>
        <dbReference type="ARBA" id="ARBA00023242"/>
    </source>
</evidence>
<keyword evidence="5" id="KW-0539">Nucleus</keyword>
<dbReference type="EMBL" id="JBDFQZ010000008">
    <property type="protein sequence ID" value="KAK9698803.1"/>
    <property type="molecule type" value="Genomic_DNA"/>
</dbReference>
<dbReference type="GO" id="GO:0046983">
    <property type="term" value="F:protein dimerization activity"/>
    <property type="evidence" value="ECO:0007669"/>
    <property type="project" value="InterPro"/>
</dbReference>
<dbReference type="InterPro" id="IPR036638">
    <property type="entry name" value="HLH_DNA-bd_sf"/>
</dbReference>
<comment type="caution">
    <text evidence="7">The sequence shown here is derived from an EMBL/GenBank/DDBJ whole genome shotgun (WGS) entry which is preliminary data.</text>
</comment>
<name>A0AAW1J7G4_SAPOF</name>
<dbReference type="GO" id="GO:0003677">
    <property type="term" value="F:DNA binding"/>
    <property type="evidence" value="ECO:0007669"/>
    <property type="project" value="UniProtKB-KW"/>
</dbReference>
<evidence type="ECO:0000256" key="3">
    <source>
        <dbReference type="ARBA" id="ARBA00023125"/>
    </source>
</evidence>
<evidence type="ECO:0000256" key="1">
    <source>
        <dbReference type="ARBA" id="ARBA00004123"/>
    </source>
</evidence>
<proteinExistence type="predicted"/>
<dbReference type="Gene3D" id="4.10.280.10">
    <property type="entry name" value="Helix-loop-helix DNA-binding domain"/>
    <property type="match status" value="1"/>
</dbReference>
<organism evidence="7 8">
    <name type="scientific">Saponaria officinalis</name>
    <name type="common">Common soapwort</name>
    <name type="synonym">Lychnis saponaria</name>
    <dbReference type="NCBI Taxonomy" id="3572"/>
    <lineage>
        <taxon>Eukaryota</taxon>
        <taxon>Viridiplantae</taxon>
        <taxon>Streptophyta</taxon>
        <taxon>Embryophyta</taxon>
        <taxon>Tracheophyta</taxon>
        <taxon>Spermatophyta</taxon>
        <taxon>Magnoliopsida</taxon>
        <taxon>eudicotyledons</taxon>
        <taxon>Gunneridae</taxon>
        <taxon>Pentapetalae</taxon>
        <taxon>Caryophyllales</taxon>
        <taxon>Caryophyllaceae</taxon>
        <taxon>Caryophylleae</taxon>
        <taxon>Saponaria</taxon>
    </lineage>
</organism>
<dbReference type="PANTHER" id="PTHR45914">
    <property type="entry name" value="TRANSCRIPTION FACTOR HEC3-RELATED"/>
    <property type="match status" value="1"/>
</dbReference>
<protein>
    <recommendedName>
        <fullName evidence="6">BHLH domain-containing protein</fullName>
    </recommendedName>
</protein>
<dbReference type="SMART" id="SM00353">
    <property type="entry name" value="HLH"/>
    <property type="match status" value="1"/>
</dbReference>
<evidence type="ECO:0000313" key="7">
    <source>
        <dbReference type="EMBL" id="KAK9698803.1"/>
    </source>
</evidence>
<keyword evidence="3" id="KW-0238">DNA-binding</keyword>
<reference evidence="7" key="1">
    <citation type="submission" date="2024-03" db="EMBL/GenBank/DDBJ databases">
        <title>WGS assembly of Saponaria officinalis var. Norfolk2.</title>
        <authorList>
            <person name="Jenkins J."/>
            <person name="Shu S."/>
            <person name="Grimwood J."/>
            <person name="Barry K."/>
            <person name="Goodstein D."/>
            <person name="Schmutz J."/>
            <person name="Leebens-Mack J."/>
            <person name="Osbourn A."/>
        </authorList>
    </citation>
    <scope>NUCLEOTIDE SEQUENCE [LARGE SCALE GENOMIC DNA]</scope>
    <source>
        <strain evidence="7">JIC</strain>
    </source>
</reference>
<evidence type="ECO:0000313" key="8">
    <source>
        <dbReference type="Proteomes" id="UP001443914"/>
    </source>
</evidence>
<dbReference type="GO" id="GO:0003700">
    <property type="term" value="F:DNA-binding transcription factor activity"/>
    <property type="evidence" value="ECO:0007669"/>
    <property type="project" value="InterPro"/>
</dbReference>
<evidence type="ECO:0000259" key="6">
    <source>
        <dbReference type="PROSITE" id="PS50888"/>
    </source>
</evidence>
<dbReference type="AlphaFoldDB" id="A0AAW1J7G4"/>
<dbReference type="Proteomes" id="UP001443914">
    <property type="component" value="Unassembled WGS sequence"/>
</dbReference>
<accession>A0AAW1J7G4</accession>
<dbReference type="SUPFAM" id="SSF47459">
    <property type="entry name" value="HLH, helix-loop-helix DNA-binding domain"/>
    <property type="match status" value="1"/>
</dbReference>